<organism evidence="1 2">
    <name type="scientific">Gordonia phage Schmidt</name>
    <dbReference type="NCBI Taxonomy" id="2301697"/>
    <lineage>
        <taxon>Viruses</taxon>
        <taxon>Duplodnaviria</taxon>
        <taxon>Heunggongvirae</taxon>
        <taxon>Uroviricota</taxon>
        <taxon>Caudoviricetes</taxon>
        <taxon>Ruthgordonvirinae</taxon>
        <taxon>Schmidtvirus</taxon>
        <taxon>Schmidtvirus schmidt</taxon>
    </lineage>
</organism>
<gene>
    <name evidence="1" type="primary">10</name>
    <name evidence="1" type="ORF">SEA_SCHMIDT_10</name>
</gene>
<dbReference type="Proteomes" id="UP000262719">
    <property type="component" value="Segment"/>
</dbReference>
<keyword evidence="2" id="KW-1185">Reference proteome</keyword>
<sequence length="173" mass="18887">MPDILTGADLERFTDGEVVAGAQADMAVEGALAAVRTYCQWHVLGERTETLVLNGSGTQELTLPTTRVVEVLEVREDGELLPERAWSWSADGALRKRVGCWSDEFRSVEVKLTHGHETAPDVVRVVLALAARNADNPLARKSEAVGSMSFGRDAVGGFFADEYRQLDPYRAVV</sequence>
<protein>
    <submittedName>
        <fullName evidence="1">Head-to-tail connector complex protein</fullName>
    </submittedName>
</protein>
<dbReference type="GeneID" id="63911689"/>
<name>A0A385E2Q8_9CAUD</name>
<reference evidence="1 2" key="1">
    <citation type="submission" date="2018-07" db="EMBL/GenBank/DDBJ databases">
        <authorList>
            <person name="Roberston F.H."/>
            <person name="Ghiringhelli B.C."/>
            <person name="Garcia S."/>
            <person name="Henry S."/>
            <person name="Naegele L."/>
            <person name="Slowan-Pomeroy T."/>
            <person name="Briggs L.A."/>
            <person name="Warner M.H."/>
            <person name="Garlena R.A."/>
            <person name="Russell D.A."/>
            <person name="Pope W.H."/>
            <person name="Jacobs-Sera D."/>
            <person name="Hatfull G.F."/>
        </authorList>
    </citation>
    <scope>NUCLEOTIDE SEQUENCE [LARGE SCALE GENOMIC DNA]</scope>
</reference>
<accession>A0A385E2Q8</accession>
<dbReference type="KEGG" id="vg:63911689"/>
<evidence type="ECO:0000313" key="1">
    <source>
        <dbReference type="EMBL" id="AXQ65132.1"/>
    </source>
</evidence>
<proteinExistence type="predicted"/>
<dbReference type="EMBL" id="MH651189">
    <property type="protein sequence ID" value="AXQ65132.1"/>
    <property type="molecule type" value="Genomic_DNA"/>
</dbReference>
<dbReference type="RefSeq" id="YP_010050950.1">
    <property type="nucleotide sequence ID" value="NC_054436.1"/>
</dbReference>
<evidence type="ECO:0000313" key="2">
    <source>
        <dbReference type="Proteomes" id="UP000262719"/>
    </source>
</evidence>